<gene>
    <name evidence="1" type="ORF">F0L16_22140</name>
</gene>
<proteinExistence type="predicted"/>
<dbReference type="RefSeq" id="WP_149617670.1">
    <property type="nucleotide sequence ID" value="NZ_CAWPFF010000053.1"/>
</dbReference>
<dbReference type="EMBL" id="VTUW01000146">
    <property type="protein sequence ID" value="KAA1170970.1"/>
    <property type="molecule type" value="Genomic_DNA"/>
</dbReference>
<evidence type="ECO:0000313" key="2">
    <source>
        <dbReference type="Proteomes" id="UP000322184"/>
    </source>
</evidence>
<sequence>MPIFHQVIAEDTLTLNSGQLDNTAGLLQAGGEMSIDTHGHWLDNAATTDKKGGRLLSGGHLTLRTGDITAPNNTRFNIIVVPGITCKRHHRACRFPTRFRN</sequence>
<accession>A0A5B0V8P8</accession>
<dbReference type="AlphaFoldDB" id="A0A5B0V8P8"/>
<dbReference type="STRING" id="880156.AM629_21660"/>
<evidence type="ECO:0000313" key="1">
    <source>
        <dbReference type="EMBL" id="KAA1170970.1"/>
    </source>
</evidence>
<name>A0A5B0V8P8_9GAMM</name>
<protein>
    <recommendedName>
        <fullName evidence="3">Adhesin</fullName>
    </recommendedName>
</protein>
<reference evidence="1 2" key="1">
    <citation type="submission" date="2019-09" db="EMBL/GenBank/DDBJ databases">
        <title>Whole genome sequence of Photorhabdus heterorhabditis strain ETL (Enterobacteriales: Enterobacteriaceae) a bacterial symbiont of Heterorhabditis zealandica strain ETL (Rhabditida: Heterorhabditidae).</title>
        <authorList>
            <person name="Lulamba T.E."/>
            <person name="Serepa-Dlamini M.H."/>
        </authorList>
    </citation>
    <scope>NUCLEOTIDE SEQUENCE [LARGE SCALE GENOMIC DNA]</scope>
    <source>
        <strain evidence="1 2">ETL</strain>
    </source>
</reference>
<comment type="caution">
    <text evidence="1">The sequence shown here is derived from an EMBL/GenBank/DDBJ whole genome shotgun (WGS) entry which is preliminary data.</text>
</comment>
<dbReference type="Proteomes" id="UP000322184">
    <property type="component" value="Unassembled WGS sequence"/>
</dbReference>
<organism evidence="1 2">
    <name type="scientific">Photorhabdus heterorhabditis</name>
    <dbReference type="NCBI Taxonomy" id="880156"/>
    <lineage>
        <taxon>Bacteria</taxon>
        <taxon>Pseudomonadati</taxon>
        <taxon>Pseudomonadota</taxon>
        <taxon>Gammaproteobacteria</taxon>
        <taxon>Enterobacterales</taxon>
        <taxon>Morganellaceae</taxon>
        <taxon>Photorhabdus</taxon>
    </lineage>
</organism>
<dbReference type="InterPro" id="IPR010069">
    <property type="entry name" value="CdiA_FHA1_rpt"/>
</dbReference>
<evidence type="ECO:0008006" key="3">
    <source>
        <dbReference type="Google" id="ProtNLM"/>
    </source>
</evidence>
<dbReference type="NCBIfam" id="TIGR01731">
    <property type="entry name" value="fil_hemag_20aa"/>
    <property type="match status" value="1"/>
</dbReference>